<dbReference type="EMBL" id="MLBF01000047">
    <property type="protein sequence ID" value="OLN28098.1"/>
    <property type="molecule type" value="Genomic_DNA"/>
</dbReference>
<protein>
    <submittedName>
        <fullName evidence="1">Uncharacterized protein</fullName>
    </submittedName>
</protein>
<organism evidence="1 2">
    <name type="scientific">Desulfosporosinus metallidurans</name>
    <dbReference type="NCBI Taxonomy" id="1888891"/>
    <lineage>
        <taxon>Bacteria</taxon>
        <taxon>Bacillati</taxon>
        <taxon>Bacillota</taxon>
        <taxon>Clostridia</taxon>
        <taxon>Eubacteriales</taxon>
        <taxon>Desulfitobacteriaceae</taxon>
        <taxon>Desulfosporosinus</taxon>
    </lineage>
</organism>
<dbReference type="Proteomes" id="UP000186102">
    <property type="component" value="Unassembled WGS sequence"/>
</dbReference>
<comment type="caution">
    <text evidence="1">The sequence shown here is derived from an EMBL/GenBank/DDBJ whole genome shotgun (WGS) entry which is preliminary data.</text>
</comment>
<evidence type="ECO:0000313" key="2">
    <source>
        <dbReference type="Proteomes" id="UP000186102"/>
    </source>
</evidence>
<evidence type="ECO:0000313" key="1">
    <source>
        <dbReference type="EMBL" id="OLN28098.1"/>
    </source>
</evidence>
<name>A0A1Q8QLE9_9FIRM</name>
<gene>
    <name evidence="1" type="ORF">DSOL_4242</name>
</gene>
<keyword evidence="2" id="KW-1185">Reference proteome</keyword>
<proteinExistence type="predicted"/>
<sequence length="37" mass="4367">MSEYKFHSEEKDDEDDEDACFGRCDQNPVKKVEIICL</sequence>
<reference evidence="1 2" key="1">
    <citation type="submission" date="2016-09" db="EMBL/GenBank/DDBJ databases">
        <title>Complete genome of Desulfosporosinus sp. OL.</title>
        <authorList>
            <person name="Mardanov A."/>
            <person name="Beletsky A."/>
            <person name="Panova A."/>
            <person name="Karnachuk O."/>
            <person name="Ravin N."/>
        </authorList>
    </citation>
    <scope>NUCLEOTIDE SEQUENCE [LARGE SCALE GENOMIC DNA]</scope>
    <source>
        <strain evidence="1 2">OL</strain>
    </source>
</reference>
<dbReference type="AlphaFoldDB" id="A0A1Q8QLE9"/>
<accession>A0A1Q8QLE9</accession>